<evidence type="ECO:0000313" key="2">
    <source>
        <dbReference type="EMBL" id="PXF39950.1"/>
    </source>
</evidence>
<dbReference type="Proteomes" id="UP000247409">
    <property type="component" value="Unassembled WGS sequence"/>
</dbReference>
<proteinExistence type="predicted"/>
<protein>
    <submittedName>
        <fullName evidence="2">R-phycoerythrin gamma chain, chloroplastic</fullName>
    </submittedName>
</protein>
<dbReference type="EMBL" id="NBIV01000394">
    <property type="protein sequence ID" value="PXF39950.1"/>
    <property type="molecule type" value="Genomic_DNA"/>
</dbReference>
<gene>
    <name evidence="2" type="ORF">BWQ96_10342</name>
</gene>
<keyword evidence="3" id="KW-1185">Reference proteome</keyword>
<evidence type="ECO:0000313" key="3">
    <source>
        <dbReference type="Proteomes" id="UP000247409"/>
    </source>
</evidence>
<name>A0A2V3IFJ9_9FLOR</name>
<reference evidence="2 3" key="1">
    <citation type="journal article" date="2018" name="Mol. Biol. Evol.">
        <title>Analysis of the draft genome of the red seaweed Gracilariopsis chorda provides insights into genome size evolution in Rhodophyta.</title>
        <authorList>
            <person name="Lee J."/>
            <person name="Yang E.C."/>
            <person name="Graf L."/>
            <person name="Yang J.H."/>
            <person name="Qiu H."/>
            <person name="Zel Zion U."/>
            <person name="Chan C.X."/>
            <person name="Stephens T.G."/>
            <person name="Weber A.P.M."/>
            <person name="Boo G.H."/>
            <person name="Boo S.M."/>
            <person name="Kim K.M."/>
            <person name="Shin Y."/>
            <person name="Jung M."/>
            <person name="Lee S.J."/>
            <person name="Yim H.S."/>
            <person name="Lee J.H."/>
            <person name="Bhattacharya D."/>
            <person name="Yoon H.S."/>
        </authorList>
    </citation>
    <scope>NUCLEOTIDE SEQUENCE [LARGE SCALE GENOMIC DNA]</scope>
    <source>
        <strain evidence="2 3">SKKU-2015</strain>
        <tissue evidence="2">Whole body</tissue>
    </source>
</reference>
<feature type="region of interest" description="Disordered" evidence="1">
    <location>
        <begin position="46"/>
        <end position="65"/>
    </location>
</feature>
<dbReference type="AlphaFoldDB" id="A0A2V3IFJ9"/>
<evidence type="ECO:0000256" key="1">
    <source>
        <dbReference type="SAM" id="MobiDB-lite"/>
    </source>
</evidence>
<sequence length="344" mass="38067">MDPAFMLSSIKPVSLGKSFTGAALSCPRTLPRALWTMEKYSLDKYTKMSTPPESPPPGPSKPSAQWVSFTDSLKEKFSPFRGKSTKVMANYSQSALTVSSTPFFLIQGKVSTMPPFKGDPDTTINRNYMQDADRYMAQCITMQYKMTAAPLGVYNVQCTEGTIRGQAEDARNLALSTSFRMKQRTVSQKFADYTETRRKALIGAHGCTYEEKLLAKFPISARAYVRSGAEAKSTCTRYANGATAAEKYMAACVDKQSMSRLVPTGVYGVTCNDGNTKQVAEYKRVQALAAKFRANQQPSLVKESIKFESAKYARDYFGHLCSYEESLFNSFPAVAASMRPSISY</sequence>
<accession>A0A2V3IFJ9</accession>
<organism evidence="2 3">
    <name type="scientific">Gracilariopsis chorda</name>
    <dbReference type="NCBI Taxonomy" id="448386"/>
    <lineage>
        <taxon>Eukaryota</taxon>
        <taxon>Rhodophyta</taxon>
        <taxon>Florideophyceae</taxon>
        <taxon>Rhodymeniophycidae</taxon>
        <taxon>Gracilariales</taxon>
        <taxon>Gracilariaceae</taxon>
        <taxon>Gracilariopsis</taxon>
    </lineage>
</organism>
<dbReference type="OrthoDB" id="5340at2759"/>
<comment type="caution">
    <text evidence="2">The sequence shown here is derived from an EMBL/GenBank/DDBJ whole genome shotgun (WGS) entry which is preliminary data.</text>
</comment>